<evidence type="ECO:0000259" key="4">
    <source>
        <dbReference type="PROSITE" id="PS50835"/>
    </source>
</evidence>
<evidence type="ECO:0000256" key="3">
    <source>
        <dbReference type="SAM" id="SignalP"/>
    </source>
</evidence>
<name>A0A6A5FDM5_PERFL</name>
<feature type="compositionally biased region" description="Basic and acidic residues" evidence="1">
    <location>
        <begin position="558"/>
        <end position="568"/>
    </location>
</feature>
<dbReference type="InterPro" id="IPR013783">
    <property type="entry name" value="Ig-like_fold"/>
</dbReference>
<dbReference type="EMBL" id="VHII01000004">
    <property type="protein sequence ID" value="KAF1392240.1"/>
    <property type="molecule type" value="Genomic_DNA"/>
</dbReference>
<keyword evidence="6" id="KW-1185">Reference proteome</keyword>
<keyword evidence="2" id="KW-0812">Transmembrane</keyword>
<keyword evidence="2" id="KW-1133">Transmembrane helix</keyword>
<dbReference type="Gene3D" id="2.60.40.10">
    <property type="entry name" value="Immunoglobulins"/>
    <property type="match status" value="1"/>
</dbReference>
<sequence>MNSCVVKLCIFVFLTEGTLGAEITINVRTSASVTCVCSTYEDLRKCSCPSLKNCHIPVCTGRTDLVFSSTTYNFEKYFKLSELQHSDSGLYACYNIYYKRIGQKYRLNVLEDQDPTVVIGTVGQSIVLSGSIKPDIMAASEKHWCRLDNADVCQPNTVMGPENGPRGDFQILDTDSSFSLEKRNVTHNDSGSYRLTLIFPNQTKVYVVKLQVKDKGNHLQIIPIRDKPKLELTCQYSQELQNFSKSWLCDNSECPDTARSVDDRFKVSGSRCITVTENIKEYDDAAILEMCVMPNNNETTYRCTSNMGTSTVTLSVVETPDQRHQRISPWRPEVPYIPSRGQGHNIGILIVVVCIVLIIGIMLVTATKCNGQKLKRLFERRTPLAAVDIHANMYANAIAQYYNQRCDVPPPDKQGEGDDKEISSSSDDAFEELPVRPKRSSMKKETDYVRVKPGGATRSLDANALLKDSSVYGLGRKGDYKEISSSSDDAFEELPVRPKRSSMKKETGPKRSSMKKETDYVRVKPGGATRSLDANALLKDSNVYGLGRKGEVGYTSKSKTDKVVKKQGEVGAQSSSGRRDKEDDDDYEVNYISVTIKPKH</sequence>
<dbReference type="InterPro" id="IPR007110">
    <property type="entry name" value="Ig-like_dom"/>
</dbReference>
<proteinExistence type="predicted"/>
<feature type="signal peptide" evidence="3">
    <location>
        <begin position="1"/>
        <end position="20"/>
    </location>
</feature>
<comment type="caution">
    <text evidence="5">The sequence shown here is derived from an EMBL/GenBank/DDBJ whole genome shotgun (WGS) entry which is preliminary data.</text>
</comment>
<protein>
    <recommendedName>
        <fullName evidence="4">Ig-like domain-containing protein</fullName>
    </recommendedName>
</protein>
<feature type="transmembrane region" description="Helical" evidence="2">
    <location>
        <begin position="346"/>
        <end position="366"/>
    </location>
</feature>
<evidence type="ECO:0000256" key="1">
    <source>
        <dbReference type="SAM" id="MobiDB-lite"/>
    </source>
</evidence>
<feature type="chain" id="PRO_5025370274" description="Ig-like domain-containing protein" evidence="3">
    <location>
        <begin position="21"/>
        <end position="600"/>
    </location>
</feature>
<dbReference type="AlphaFoldDB" id="A0A6A5FDM5"/>
<dbReference type="InterPro" id="IPR036179">
    <property type="entry name" value="Ig-like_dom_sf"/>
</dbReference>
<feature type="region of interest" description="Disordered" evidence="1">
    <location>
        <begin position="482"/>
        <end position="600"/>
    </location>
</feature>
<dbReference type="PROSITE" id="PS50835">
    <property type="entry name" value="IG_LIKE"/>
    <property type="match status" value="1"/>
</dbReference>
<feature type="domain" description="Ig-like" evidence="4">
    <location>
        <begin position="200"/>
        <end position="315"/>
    </location>
</feature>
<dbReference type="InterPro" id="IPR003599">
    <property type="entry name" value="Ig_sub"/>
</dbReference>
<evidence type="ECO:0000256" key="2">
    <source>
        <dbReference type="SAM" id="Phobius"/>
    </source>
</evidence>
<reference evidence="5 6" key="1">
    <citation type="submission" date="2019-06" db="EMBL/GenBank/DDBJ databases">
        <title>A chromosome-scale genome assembly of the European perch, Perca fluviatilis.</title>
        <authorList>
            <person name="Roques C."/>
            <person name="Zahm M."/>
            <person name="Cabau C."/>
            <person name="Klopp C."/>
            <person name="Bouchez O."/>
            <person name="Donnadieu C."/>
            <person name="Kuhl H."/>
            <person name="Gislard M."/>
            <person name="Guendouz S."/>
            <person name="Journot L."/>
            <person name="Haffray P."/>
            <person name="Bestin A."/>
            <person name="Morvezen R."/>
            <person name="Feron R."/>
            <person name="Wen M."/>
            <person name="Jouanno E."/>
            <person name="Herpin A."/>
            <person name="Schartl M."/>
            <person name="Postlethwait J."/>
            <person name="Schaerlinger B."/>
            <person name="Chardard D."/>
            <person name="Lecocq T."/>
            <person name="Poncet C."/>
            <person name="Jaffrelo L."/>
            <person name="Lampietro C."/>
            <person name="Guiguen Y."/>
        </authorList>
    </citation>
    <scope>NUCLEOTIDE SEQUENCE [LARGE SCALE GENOMIC DNA]</scope>
    <source>
        <tissue evidence="5">Blood</tissue>
    </source>
</reference>
<keyword evidence="2" id="KW-0472">Membrane</keyword>
<evidence type="ECO:0000313" key="6">
    <source>
        <dbReference type="Proteomes" id="UP000465112"/>
    </source>
</evidence>
<keyword evidence="3" id="KW-0732">Signal</keyword>
<organism evidence="5 6">
    <name type="scientific">Perca fluviatilis</name>
    <name type="common">European perch</name>
    <dbReference type="NCBI Taxonomy" id="8168"/>
    <lineage>
        <taxon>Eukaryota</taxon>
        <taxon>Metazoa</taxon>
        <taxon>Chordata</taxon>
        <taxon>Craniata</taxon>
        <taxon>Vertebrata</taxon>
        <taxon>Euteleostomi</taxon>
        <taxon>Actinopterygii</taxon>
        <taxon>Neopterygii</taxon>
        <taxon>Teleostei</taxon>
        <taxon>Neoteleostei</taxon>
        <taxon>Acanthomorphata</taxon>
        <taxon>Eupercaria</taxon>
        <taxon>Perciformes</taxon>
        <taxon>Percoidei</taxon>
        <taxon>Percidae</taxon>
        <taxon>Percinae</taxon>
        <taxon>Perca</taxon>
    </lineage>
</organism>
<dbReference type="Proteomes" id="UP000465112">
    <property type="component" value="Chromosome 4"/>
</dbReference>
<dbReference type="SMART" id="SM00409">
    <property type="entry name" value="IG"/>
    <property type="match status" value="2"/>
</dbReference>
<evidence type="ECO:0000313" key="5">
    <source>
        <dbReference type="EMBL" id="KAF1392240.1"/>
    </source>
</evidence>
<feature type="compositionally biased region" description="Basic and acidic residues" evidence="1">
    <location>
        <begin position="503"/>
        <end position="522"/>
    </location>
</feature>
<dbReference type="SUPFAM" id="SSF48726">
    <property type="entry name" value="Immunoglobulin"/>
    <property type="match status" value="1"/>
</dbReference>
<feature type="region of interest" description="Disordered" evidence="1">
    <location>
        <begin position="406"/>
        <end position="448"/>
    </location>
</feature>
<feature type="compositionally biased region" description="Basic and acidic residues" evidence="1">
    <location>
        <begin position="413"/>
        <end position="422"/>
    </location>
</feature>
<accession>A0A6A5FDM5</accession>
<gene>
    <name evidence="5" type="ORF">PFLUV_G00050740</name>
</gene>